<dbReference type="Pfam" id="PF03993">
    <property type="entry name" value="DUF349"/>
    <property type="match status" value="3"/>
</dbReference>
<dbReference type="OrthoDB" id="977295at2"/>
<sequence length="388" mass="46142">MRKSNEINTFRDQFAKVEESTDEKTGLPLVTVLYGARDDKNMPIAPDENDATHGTWMAIQEGKTYNVVYWKRAAYEGADLEINDLERIQKTYVEKKAIVDEAVAHQDETDWNKYVGFYKELMEQWRKLPHWHLAFEDEFWDQFHAAQSHFYDAYREEQNKRKVAKEDIVRRAQEIAESEDYHTGFKRFQELMKEWKAVGPAYHRDDEALWKQFRAYNDQYHDKVVKHQEDMQPVYEASAAKKRELIEKTKEIVAKVPDLEWKVTSDEMNAIMDEWRAAGNSGKVNDDLWKEFQDVRKVFYDARKEFYASMNEKHAANAKAKKALIQEAKQIASTTIDFTKETTDRMKELQQEWKAIGSCGHKKENELWKQFREAMDAYFENRRQFKGY</sequence>
<organism evidence="1 2">
    <name type="scientific">Intestinibaculum porci</name>
    <dbReference type="NCBI Taxonomy" id="2487118"/>
    <lineage>
        <taxon>Bacteria</taxon>
        <taxon>Bacillati</taxon>
        <taxon>Bacillota</taxon>
        <taxon>Erysipelotrichia</taxon>
        <taxon>Erysipelotrichales</taxon>
        <taxon>Erysipelotrichaceae</taxon>
        <taxon>Intestinibaculum</taxon>
    </lineage>
</organism>
<gene>
    <name evidence="1" type="ORF">SG0102_11240</name>
</gene>
<accession>A0A3G9J521</accession>
<dbReference type="EMBL" id="AP019309">
    <property type="protein sequence ID" value="BBH26190.1"/>
    <property type="molecule type" value="Genomic_DNA"/>
</dbReference>
<evidence type="ECO:0000313" key="2">
    <source>
        <dbReference type="Proteomes" id="UP000268059"/>
    </source>
</evidence>
<dbReference type="Proteomes" id="UP000268059">
    <property type="component" value="Chromosome"/>
</dbReference>
<reference evidence="1 2" key="1">
    <citation type="submission" date="2018-11" db="EMBL/GenBank/DDBJ databases">
        <title>Novel Erysipelotrichaceae bacterium isolated from small intestine of a swine.</title>
        <authorList>
            <person name="Kim J.S."/>
            <person name="Choe H."/>
            <person name="Lee Y.R."/>
            <person name="Kim K.M."/>
            <person name="Park D.S."/>
        </authorList>
    </citation>
    <scope>NUCLEOTIDE SEQUENCE [LARGE SCALE GENOMIC DNA]</scope>
    <source>
        <strain evidence="1 2">SG0102</strain>
    </source>
</reference>
<dbReference type="RefSeq" id="WP_125119089.1">
    <property type="nucleotide sequence ID" value="NZ_AP019309.1"/>
</dbReference>
<keyword evidence="2" id="KW-1185">Reference proteome</keyword>
<dbReference type="InterPro" id="IPR007139">
    <property type="entry name" value="DUF349"/>
</dbReference>
<proteinExistence type="predicted"/>
<dbReference type="AlphaFoldDB" id="A0A3G9J521"/>
<protein>
    <recommendedName>
        <fullName evidence="3">DUF349 domain-containing protein</fullName>
    </recommendedName>
</protein>
<dbReference type="InParanoid" id="A0A3G9J521"/>
<dbReference type="KEGG" id="ebm:SG0102_11240"/>
<evidence type="ECO:0000313" key="1">
    <source>
        <dbReference type="EMBL" id="BBH26190.1"/>
    </source>
</evidence>
<name>A0A3G9J521_9FIRM</name>
<evidence type="ECO:0008006" key="3">
    <source>
        <dbReference type="Google" id="ProtNLM"/>
    </source>
</evidence>